<dbReference type="Pfam" id="PF00356">
    <property type="entry name" value="LacI"/>
    <property type="match status" value="1"/>
</dbReference>
<dbReference type="Pfam" id="PF13377">
    <property type="entry name" value="Peripla_BP_3"/>
    <property type="match status" value="1"/>
</dbReference>
<keyword evidence="2" id="KW-0805">Transcription regulation</keyword>
<comment type="caution">
    <text evidence="7">The sequence shown here is derived from an EMBL/GenBank/DDBJ whole genome shotgun (WGS) entry which is preliminary data.</text>
</comment>
<reference evidence="7" key="2">
    <citation type="submission" date="2020-09" db="EMBL/GenBank/DDBJ databases">
        <authorList>
            <person name="Sun Q."/>
            <person name="Ohkuma M."/>
        </authorList>
    </citation>
    <scope>NUCLEOTIDE SEQUENCE</scope>
    <source>
        <strain evidence="7">JCM 3313</strain>
    </source>
</reference>
<dbReference type="EMBL" id="BMRG01000020">
    <property type="protein sequence ID" value="GGP80334.1"/>
    <property type="molecule type" value="Genomic_DNA"/>
</dbReference>
<dbReference type="InterPro" id="IPR000843">
    <property type="entry name" value="HTH_LacI"/>
</dbReference>
<dbReference type="InterPro" id="IPR028082">
    <property type="entry name" value="Peripla_BP_I"/>
</dbReference>
<dbReference type="SUPFAM" id="SSF47413">
    <property type="entry name" value="lambda repressor-like DNA-binding domains"/>
    <property type="match status" value="1"/>
</dbReference>
<feature type="domain" description="HTH lacI-type" evidence="6">
    <location>
        <begin position="2"/>
        <end position="56"/>
    </location>
</feature>
<evidence type="ECO:0000259" key="6">
    <source>
        <dbReference type="PROSITE" id="PS50932"/>
    </source>
</evidence>
<evidence type="ECO:0000256" key="3">
    <source>
        <dbReference type="ARBA" id="ARBA00023125"/>
    </source>
</evidence>
<keyword evidence="1" id="KW-0678">Repressor</keyword>
<keyword evidence="4" id="KW-0804">Transcription</keyword>
<feature type="region of interest" description="Disordered" evidence="5">
    <location>
        <begin position="312"/>
        <end position="332"/>
    </location>
</feature>
<keyword evidence="8" id="KW-1185">Reference proteome</keyword>
<feature type="compositionally biased region" description="Low complexity" evidence="5">
    <location>
        <begin position="318"/>
        <end position="332"/>
    </location>
</feature>
<dbReference type="SMART" id="SM00354">
    <property type="entry name" value="HTH_LACI"/>
    <property type="match status" value="1"/>
</dbReference>
<dbReference type="PROSITE" id="PS00356">
    <property type="entry name" value="HTH_LACI_1"/>
    <property type="match status" value="1"/>
</dbReference>
<protein>
    <submittedName>
        <fullName evidence="7">LacI family transcriptional regulator</fullName>
    </submittedName>
</protein>
<dbReference type="GO" id="GO:0000976">
    <property type="term" value="F:transcription cis-regulatory region binding"/>
    <property type="evidence" value="ECO:0007669"/>
    <property type="project" value="TreeGrafter"/>
</dbReference>
<dbReference type="InterPro" id="IPR010982">
    <property type="entry name" value="Lambda_DNA-bd_dom_sf"/>
</dbReference>
<evidence type="ECO:0000313" key="7">
    <source>
        <dbReference type="EMBL" id="GGP80334.1"/>
    </source>
</evidence>
<evidence type="ECO:0000313" key="8">
    <source>
        <dbReference type="Proteomes" id="UP000639606"/>
    </source>
</evidence>
<dbReference type="InterPro" id="IPR046335">
    <property type="entry name" value="LacI/GalR-like_sensor"/>
</dbReference>
<dbReference type="AlphaFoldDB" id="A0A918ATA2"/>
<dbReference type="PANTHER" id="PTHR30146:SF148">
    <property type="entry name" value="HTH-TYPE TRANSCRIPTIONAL REPRESSOR PURR-RELATED"/>
    <property type="match status" value="1"/>
</dbReference>
<accession>A0A918ATA2</accession>
<evidence type="ECO:0000256" key="2">
    <source>
        <dbReference type="ARBA" id="ARBA00023015"/>
    </source>
</evidence>
<evidence type="ECO:0000256" key="5">
    <source>
        <dbReference type="SAM" id="MobiDB-lite"/>
    </source>
</evidence>
<reference evidence="7" key="1">
    <citation type="journal article" date="2014" name="Int. J. Syst. Evol. Microbiol.">
        <title>Complete genome sequence of Corynebacterium casei LMG S-19264T (=DSM 44701T), isolated from a smear-ripened cheese.</title>
        <authorList>
            <consortium name="US DOE Joint Genome Institute (JGI-PGF)"/>
            <person name="Walter F."/>
            <person name="Albersmeier A."/>
            <person name="Kalinowski J."/>
            <person name="Ruckert C."/>
        </authorList>
    </citation>
    <scope>NUCLEOTIDE SEQUENCE</scope>
    <source>
        <strain evidence="7">JCM 3313</strain>
    </source>
</reference>
<gene>
    <name evidence="7" type="primary">lacI</name>
    <name evidence="7" type="ORF">GCM10010185_62720</name>
</gene>
<keyword evidence="3" id="KW-0238">DNA-binding</keyword>
<proteinExistence type="predicted"/>
<dbReference type="RefSeq" id="WP_189226948.1">
    <property type="nucleotide sequence ID" value="NZ_BMRG01000020.1"/>
</dbReference>
<dbReference type="CDD" id="cd01392">
    <property type="entry name" value="HTH_LacI"/>
    <property type="match status" value="1"/>
</dbReference>
<evidence type="ECO:0000256" key="1">
    <source>
        <dbReference type="ARBA" id="ARBA00022491"/>
    </source>
</evidence>
<dbReference type="GO" id="GO:0003700">
    <property type="term" value="F:DNA-binding transcription factor activity"/>
    <property type="evidence" value="ECO:0007669"/>
    <property type="project" value="TreeGrafter"/>
</dbReference>
<dbReference type="CDD" id="cd06267">
    <property type="entry name" value="PBP1_LacI_sugar_binding-like"/>
    <property type="match status" value="1"/>
</dbReference>
<dbReference type="Gene3D" id="1.10.260.40">
    <property type="entry name" value="lambda repressor-like DNA-binding domains"/>
    <property type="match status" value="1"/>
</dbReference>
<dbReference type="Proteomes" id="UP000639606">
    <property type="component" value="Unassembled WGS sequence"/>
</dbReference>
<name>A0A918ATA2_9PSEU</name>
<dbReference type="PROSITE" id="PS50932">
    <property type="entry name" value="HTH_LACI_2"/>
    <property type="match status" value="1"/>
</dbReference>
<organism evidence="7 8">
    <name type="scientific">Saccharothrix coeruleofusca</name>
    <dbReference type="NCBI Taxonomy" id="33919"/>
    <lineage>
        <taxon>Bacteria</taxon>
        <taxon>Bacillati</taxon>
        <taxon>Actinomycetota</taxon>
        <taxon>Actinomycetes</taxon>
        <taxon>Pseudonocardiales</taxon>
        <taxon>Pseudonocardiaceae</taxon>
        <taxon>Saccharothrix</taxon>
    </lineage>
</organism>
<dbReference type="PANTHER" id="PTHR30146">
    <property type="entry name" value="LACI-RELATED TRANSCRIPTIONAL REPRESSOR"/>
    <property type="match status" value="1"/>
</dbReference>
<sequence length="332" mass="35401">MVTMREVAGLAGVSITTVSHVLNETRPVAESTKERVLKAIEETGYTGDAIARSLVTGGTKSLGLAVSLVSHPYFAELIAAIENEATSAGYTLVLIDTRDSADSEQAAVRMLRSRRVDGVLLTPTSGSAALPELRRLGIPTALVDRLTLGQDIDQVGPENVQATSALVTHLAELGHRRIGLVTGTPGLATTDERVLGYRLGLGRAGLKWDESLVGTSLEPMLGSVTGVVVSDHQVLIDVLHQARARGVRIGADLALVTYGEVEWADLVDPPLTTMSQPVEEIGRTAVRLLLSRIADPERPPETIRLAPELKHRHSCGCHPTPASTTSHPPERR</sequence>
<dbReference type="Gene3D" id="3.40.50.2300">
    <property type="match status" value="2"/>
</dbReference>
<evidence type="ECO:0000256" key="4">
    <source>
        <dbReference type="ARBA" id="ARBA00023163"/>
    </source>
</evidence>
<dbReference type="SUPFAM" id="SSF53822">
    <property type="entry name" value="Periplasmic binding protein-like I"/>
    <property type="match status" value="1"/>
</dbReference>